<comment type="similarity">
    <text evidence="1">Belongs to the hemerythrin family.</text>
</comment>
<proteinExistence type="inferred from homology"/>
<evidence type="ECO:0000256" key="1">
    <source>
        <dbReference type="ARBA" id="ARBA00010587"/>
    </source>
</evidence>
<feature type="domain" description="Hemerythrin-like" evidence="5">
    <location>
        <begin position="13"/>
        <end position="126"/>
    </location>
</feature>
<feature type="region of interest" description="Disordered" evidence="4">
    <location>
        <begin position="130"/>
        <end position="155"/>
    </location>
</feature>
<evidence type="ECO:0000256" key="3">
    <source>
        <dbReference type="ARBA" id="ARBA00023004"/>
    </source>
</evidence>
<dbReference type="OrthoDB" id="9774644at2"/>
<dbReference type="PANTHER" id="PTHR37164:SF1">
    <property type="entry name" value="BACTERIOHEMERYTHRIN"/>
    <property type="match status" value="1"/>
</dbReference>
<dbReference type="InterPro" id="IPR035938">
    <property type="entry name" value="Hemerythrin-like_sf"/>
</dbReference>
<evidence type="ECO:0000313" key="6">
    <source>
        <dbReference type="EMBL" id="BAH77657.1"/>
    </source>
</evidence>
<dbReference type="KEGG" id="dma:DMR_41660"/>
<dbReference type="Proteomes" id="UP000009071">
    <property type="component" value="Chromosome"/>
</dbReference>
<dbReference type="Pfam" id="PF01814">
    <property type="entry name" value="Hemerythrin"/>
    <property type="match status" value="1"/>
</dbReference>
<organism evidence="6 7">
    <name type="scientific">Solidesulfovibrio magneticus (strain ATCC 700980 / DSM 13731 / RS-1)</name>
    <name type="common">Desulfovibrio magneticus</name>
    <dbReference type="NCBI Taxonomy" id="573370"/>
    <lineage>
        <taxon>Bacteria</taxon>
        <taxon>Pseudomonadati</taxon>
        <taxon>Thermodesulfobacteriota</taxon>
        <taxon>Desulfovibrionia</taxon>
        <taxon>Desulfovibrionales</taxon>
        <taxon>Desulfovibrionaceae</taxon>
        <taxon>Solidesulfovibrio</taxon>
    </lineage>
</organism>
<dbReference type="HOGENOM" id="CLU_086902_3_1_7"/>
<keyword evidence="2" id="KW-0479">Metal-binding</keyword>
<evidence type="ECO:0000259" key="5">
    <source>
        <dbReference type="Pfam" id="PF01814"/>
    </source>
</evidence>
<accession>C4XPV7</accession>
<evidence type="ECO:0000256" key="4">
    <source>
        <dbReference type="SAM" id="MobiDB-lite"/>
    </source>
</evidence>
<dbReference type="Gene3D" id="1.20.120.50">
    <property type="entry name" value="Hemerythrin-like"/>
    <property type="match status" value="1"/>
</dbReference>
<dbReference type="SUPFAM" id="SSF47188">
    <property type="entry name" value="Hemerythrin-like"/>
    <property type="match status" value="1"/>
</dbReference>
<dbReference type="InterPro" id="IPR050669">
    <property type="entry name" value="Hemerythrin"/>
</dbReference>
<protein>
    <submittedName>
        <fullName evidence="6">Hemerythrin family protein</fullName>
    </submittedName>
</protein>
<dbReference type="STRING" id="573370.DMR_41660"/>
<sequence>MGRIEWTPALSIGLENIDEEHKKLIAICNKLAHNIKGPSNSQVITEEFKDLRAYTVYHFSNEEKYQKTIHYPEANAHAQEHARLRKSVKDFQQSLYKEGYIPQQTVINFLKDWLINHVLREDMKIGQFARSKMTTGTSQELRSQPKENVDPSIVS</sequence>
<evidence type="ECO:0000256" key="2">
    <source>
        <dbReference type="ARBA" id="ARBA00022723"/>
    </source>
</evidence>
<keyword evidence="7" id="KW-1185">Reference proteome</keyword>
<feature type="compositionally biased region" description="Polar residues" evidence="4">
    <location>
        <begin position="132"/>
        <end position="142"/>
    </location>
</feature>
<evidence type="ECO:0000313" key="7">
    <source>
        <dbReference type="Proteomes" id="UP000009071"/>
    </source>
</evidence>
<gene>
    <name evidence="6" type="ordered locus">DMR_41660</name>
</gene>
<dbReference type="PANTHER" id="PTHR37164">
    <property type="entry name" value="BACTERIOHEMERYTHRIN"/>
    <property type="match status" value="1"/>
</dbReference>
<dbReference type="AlphaFoldDB" id="C4XPV7"/>
<reference evidence="6 7" key="1">
    <citation type="journal article" date="2009" name="Genome Res.">
        <title>Whole genome sequence of Desulfovibrio magneticus strain RS-1 revealed common gene clusters in magnetotactic bacteria.</title>
        <authorList>
            <person name="Nakazawa H."/>
            <person name="Arakaki A."/>
            <person name="Narita-Yamada S."/>
            <person name="Yashiro I."/>
            <person name="Jinno K."/>
            <person name="Aoki N."/>
            <person name="Tsuruyama A."/>
            <person name="Okamura Y."/>
            <person name="Tanikawa S."/>
            <person name="Fujita N."/>
            <person name="Takeyama H."/>
            <person name="Matsunaga T."/>
        </authorList>
    </citation>
    <scope>NUCLEOTIDE SEQUENCE [LARGE SCALE GENOMIC DNA]</scope>
    <source>
        <strain evidence="7">ATCC 700980 / DSM 13731 / RS-1</strain>
    </source>
</reference>
<dbReference type="NCBIfam" id="NF033749">
    <property type="entry name" value="bact_hemeryth"/>
    <property type="match status" value="1"/>
</dbReference>
<name>C4XPV7_SOLM1</name>
<dbReference type="InterPro" id="IPR012827">
    <property type="entry name" value="Hemerythrin_metal-bd"/>
</dbReference>
<dbReference type="eggNOG" id="COG2703">
    <property type="taxonomic scope" value="Bacteria"/>
</dbReference>
<dbReference type="NCBIfam" id="TIGR02481">
    <property type="entry name" value="hemeryth_dom"/>
    <property type="match status" value="1"/>
</dbReference>
<keyword evidence="3" id="KW-0408">Iron</keyword>
<dbReference type="RefSeq" id="WP_015862782.1">
    <property type="nucleotide sequence ID" value="NC_012796.1"/>
</dbReference>
<dbReference type="GO" id="GO:0046872">
    <property type="term" value="F:metal ion binding"/>
    <property type="evidence" value="ECO:0007669"/>
    <property type="project" value="UniProtKB-KW"/>
</dbReference>
<dbReference type="EMBL" id="AP010904">
    <property type="protein sequence ID" value="BAH77657.1"/>
    <property type="molecule type" value="Genomic_DNA"/>
</dbReference>
<dbReference type="InterPro" id="IPR012312">
    <property type="entry name" value="Hemerythrin-like"/>
</dbReference>
<dbReference type="CDD" id="cd12107">
    <property type="entry name" value="Hemerythrin"/>
    <property type="match status" value="1"/>
</dbReference>